<dbReference type="PANTHER" id="PTHR23409:SF21">
    <property type="entry name" value="CAPSID PROTEIN"/>
    <property type="match status" value="1"/>
</dbReference>
<reference evidence="1" key="1">
    <citation type="submission" date="2021-02" db="EMBL/GenBank/DDBJ databases">
        <authorList>
            <person name="Nowell W R."/>
        </authorList>
    </citation>
    <scope>NUCLEOTIDE SEQUENCE</scope>
</reference>
<evidence type="ECO:0000313" key="1">
    <source>
        <dbReference type="EMBL" id="CAF3800935.1"/>
    </source>
</evidence>
<comment type="caution">
    <text evidence="1">The sequence shown here is derived from an EMBL/GenBank/DDBJ whole genome shotgun (WGS) entry which is preliminary data.</text>
</comment>
<name>A0A819BGN9_9BILA</name>
<dbReference type="GO" id="GO:0004748">
    <property type="term" value="F:ribonucleoside-diphosphate reductase activity, thioredoxin disulfide as acceptor"/>
    <property type="evidence" value="ECO:0007669"/>
    <property type="project" value="TreeGrafter"/>
</dbReference>
<evidence type="ECO:0000313" key="3">
    <source>
        <dbReference type="Proteomes" id="UP000663865"/>
    </source>
</evidence>
<accession>A0A819BGN9</accession>
<dbReference type="GO" id="GO:0005829">
    <property type="term" value="C:cytosol"/>
    <property type="evidence" value="ECO:0007669"/>
    <property type="project" value="TreeGrafter"/>
</dbReference>
<dbReference type="EMBL" id="CAJOBS010005965">
    <property type="protein sequence ID" value="CAF4907252.1"/>
    <property type="molecule type" value="Genomic_DNA"/>
</dbReference>
<evidence type="ECO:0000313" key="2">
    <source>
        <dbReference type="EMBL" id="CAF4907252.1"/>
    </source>
</evidence>
<dbReference type="Proteomes" id="UP000663865">
    <property type="component" value="Unassembled WGS sequence"/>
</dbReference>
<dbReference type="EMBL" id="CAJNYV010006093">
    <property type="protein sequence ID" value="CAF3800935.1"/>
    <property type="molecule type" value="Genomic_DNA"/>
</dbReference>
<protein>
    <submittedName>
        <fullName evidence="1">Uncharacterized protein</fullName>
    </submittedName>
</protein>
<gene>
    <name evidence="1" type="ORF">KIK155_LOCUS32428</name>
    <name evidence="2" type="ORF">TOA249_LOCUS31125</name>
</gene>
<organism evidence="1 3">
    <name type="scientific">Rotaria socialis</name>
    <dbReference type="NCBI Taxonomy" id="392032"/>
    <lineage>
        <taxon>Eukaryota</taxon>
        <taxon>Metazoa</taxon>
        <taxon>Spiralia</taxon>
        <taxon>Gnathifera</taxon>
        <taxon>Rotifera</taxon>
        <taxon>Eurotatoria</taxon>
        <taxon>Bdelloidea</taxon>
        <taxon>Philodinida</taxon>
        <taxon>Philodinidae</taxon>
        <taxon>Rotaria</taxon>
    </lineage>
</organism>
<dbReference type="AlphaFoldDB" id="A0A819BGN9"/>
<sequence length="432" mass="48230">MIRSIHPESKSCSKDEINLFSLPETQAVILESQYSAISPSAQINRLDGPIDFHIPTATDLYLSPGDIKLYVRGTIRAAAGGHATTGRVYPENNFLHTLFTKVEIFLNDSTTSVGTCHYAYRAYLENLLNYDDDAKQTVLRTEGFYTERDLLNKQAAFAASDPKTFEFYGNLHTDITLQPKLIMSGVDMKIRLTRSKAAFYLRADADATATSPYFNIDEIYLYIRRVKLNNEVFLNIDKYLSSETAKYSLDRVETKILTVEAGIANKQFDNLFLGNLPRRVIVGLLNHAGSDGVYDTNPLQFAPYDLRSINAFVNGMPVGKEYECKFENATSTAPTRCARAYASLYNVATPAGMGHGINMDDYANNGYTLFCFDLSPDANPDGCDYINPIQTGTFSMRMTFGTQTPQALNLFIYAEHSGLTEIDKTRSIINNV</sequence>
<dbReference type="Proteomes" id="UP000663838">
    <property type="component" value="Unassembled WGS sequence"/>
</dbReference>
<dbReference type="GO" id="GO:0009263">
    <property type="term" value="P:deoxyribonucleotide biosynthetic process"/>
    <property type="evidence" value="ECO:0007669"/>
    <property type="project" value="InterPro"/>
</dbReference>
<dbReference type="InterPro" id="IPR000358">
    <property type="entry name" value="RNR_small_fam"/>
</dbReference>
<dbReference type="PANTHER" id="PTHR23409">
    <property type="entry name" value="RIBONUCLEOSIDE-DIPHOSPHATE REDUCTASE SMALL CHAIN"/>
    <property type="match status" value="1"/>
</dbReference>
<proteinExistence type="predicted"/>